<dbReference type="EMBL" id="JADLZT010000012">
    <property type="protein sequence ID" value="MBF6025978.1"/>
    <property type="molecule type" value="Genomic_DNA"/>
</dbReference>
<dbReference type="GO" id="GO:0032259">
    <property type="term" value="P:methylation"/>
    <property type="evidence" value="ECO:0007669"/>
    <property type="project" value="UniProtKB-KW"/>
</dbReference>
<organism evidence="2 3">
    <name type="scientific">Lysobacter niastensis</name>
    <dbReference type="NCBI Taxonomy" id="380629"/>
    <lineage>
        <taxon>Bacteria</taxon>
        <taxon>Pseudomonadati</taxon>
        <taxon>Pseudomonadota</taxon>
        <taxon>Gammaproteobacteria</taxon>
        <taxon>Lysobacterales</taxon>
        <taxon>Lysobacteraceae</taxon>
        <taxon>Lysobacter</taxon>
    </lineage>
</organism>
<dbReference type="Pfam" id="PF08242">
    <property type="entry name" value="Methyltransf_12"/>
    <property type="match status" value="1"/>
</dbReference>
<dbReference type="SUPFAM" id="SSF53335">
    <property type="entry name" value="S-adenosyl-L-methionine-dependent methyltransferases"/>
    <property type="match status" value="1"/>
</dbReference>
<dbReference type="InterPro" id="IPR029063">
    <property type="entry name" value="SAM-dependent_MTases_sf"/>
</dbReference>
<dbReference type="GO" id="GO:0008168">
    <property type="term" value="F:methyltransferase activity"/>
    <property type="evidence" value="ECO:0007669"/>
    <property type="project" value="UniProtKB-KW"/>
</dbReference>
<proteinExistence type="predicted"/>
<gene>
    <name evidence="2" type="ORF">IU514_18265</name>
</gene>
<protein>
    <submittedName>
        <fullName evidence="2">Class I SAM-dependent methyltransferase</fullName>
    </submittedName>
</protein>
<evidence type="ECO:0000313" key="3">
    <source>
        <dbReference type="Proteomes" id="UP001429984"/>
    </source>
</evidence>
<sequence length="256" mass="28807">MYNMALIERCLSDYGALPVATQVSPNDQMQNQWYLEVGRSAVEVILAGLMSSYVPQVNRVLDLPCGHGRVLRHLVRMFPTAEFHACDLDADGVRYCAEQFGAVPVVSRPELSEVDFGTKYDLIWVGSLFTHVAEPQCRSWLAHLAKFLTARGIVVATMHGRWSQSVHQRMPYIGEDRWQEIVNGYHARGYGYADYVSSESVDHVPGNYGISLARPSAILSMLEHLEGIRVFSYSERAWADHQDVVVYGKPAVDEAW</sequence>
<accession>A0ABS0BAG6</accession>
<evidence type="ECO:0000259" key="1">
    <source>
        <dbReference type="Pfam" id="PF08242"/>
    </source>
</evidence>
<keyword evidence="2" id="KW-0808">Transferase</keyword>
<dbReference type="Gene3D" id="3.40.50.150">
    <property type="entry name" value="Vaccinia Virus protein VP39"/>
    <property type="match status" value="1"/>
</dbReference>
<dbReference type="CDD" id="cd02440">
    <property type="entry name" value="AdoMet_MTases"/>
    <property type="match status" value="1"/>
</dbReference>
<feature type="domain" description="Methyltransferase type 12" evidence="1">
    <location>
        <begin position="61"/>
        <end position="153"/>
    </location>
</feature>
<name>A0ABS0BAG6_9GAMM</name>
<dbReference type="Proteomes" id="UP001429984">
    <property type="component" value="Unassembled WGS sequence"/>
</dbReference>
<keyword evidence="2" id="KW-0489">Methyltransferase</keyword>
<reference evidence="2 3" key="1">
    <citation type="submission" date="2020-11" db="EMBL/GenBank/DDBJ databases">
        <title>Draft Genome Sequence and Secondary Metabolite Biosynthetic Potential of the Lysobacter niastensis Type strain DSM 18481.</title>
        <authorList>
            <person name="Turrini P."/>
            <person name="Artuso I."/>
            <person name="Tescari M."/>
            <person name="Lugli G.A."/>
            <person name="Frangipani E."/>
            <person name="Ventura M."/>
            <person name="Visca P."/>
        </authorList>
    </citation>
    <scope>NUCLEOTIDE SEQUENCE [LARGE SCALE GENOMIC DNA]</scope>
    <source>
        <strain evidence="2 3">DSM 18481</strain>
    </source>
</reference>
<keyword evidence="3" id="KW-1185">Reference proteome</keyword>
<comment type="caution">
    <text evidence="2">The sequence shown here is derived from an EMBL/GenBank/DDBJ whole genome shotgun (WGS) entry which is preliminary data.</text>
</comment>
<evidence type="ECO:0000313" key="2">
    <source>
        <dbReference type="EMBL" id="MBF6025978.1"/>
    </source>
</evidence>
<dbReference type="InterPro" id="IPR013217">
    <property type="entry name" value="Methyltransf_12"/>
</dbReference>